<feature type="compositionally biased region" description="Basic and acidic residues" evidence="1">
    <location>
        <begin position="51"/>
        <end position="64"/>
    </location>
</feature>
<keyword evidence="2" id="KW-0472">Membrane</keyword>
<name>A0A0F9CPD5_9ZZZZ</name>
<protein>
    <submittedName>
        <fullName evidence="3">Uncharacterized protein</fullName>
    </submittedName>
</protein>
<sequence>MKGKRFVLLLIPAAVLIVLVYLFWGGQGEEKTFGSGNLILNPGFEILDSSDKPDYWKDDTEGERSVPASSPHCL</sequence>
<gene>
    <name evidence="3" type="ORF">LCGC14_2376900</name>
</gene>
<evidence type="ECO:0000313" key="3">
    <source>
        <dbReference type="EMBL" id="KKL28262.1"/>
    </source>
</evidence>
<dbReference type="EMBL" id="LAZR01035161">
    <property type="protein sequence ID" value="KKL28262.1"/>
    <property type="molecule type" value="Genomic_DNA"/>
</dbReference>
<feature type="transmembrane region" description="Helical" evidence="2">
    <location>
        <begin position="6"/>
        <end position="24"/>
    </location>
</feature>
<proteinExistence type="predicted"/>
<keyword evidence="2" id="KW-0812">Transmembrane</keyword>
<comment type="caution">
    <text evidence="3">The sequence shown here is derived from an EMBL/GenBank/DDBJ whole genome shotgun (WGS) entry which is preliminary data.</text>
</comment>
<dbReference type="AlphaFoldDB" id="A0A0F9CPD5"/>
<keyword evidence="2" id="KW-1133">Transmembrane helix</keyword>
<feature type="region of interest" description="Disordered" evidence="1">
    <location>
        <begin position="51"/>
        <end position="74"/>
    </location>
</feature>
<reference evidence="3" key="1">
    <citation type="journal article" date="2015" name="Nature">
        <title>Complex archaea that bridge the gap between prokaryotes and eukaryotes.</title>
        <authorList>
            <person name="Spang A."/>
            <person name="Saw J.H."/>
            <person name="Jorgensen S.L."/>
            <person name="Zaremba-Niedzwiedzka K."/>
            <person name="Martijn J."/>
            <person name="Lind A.E."/>
            <person name="van Eijk R."/>
            <person name="Schleper C."/>
            <person name="Guy L."/>
            <person name="Ettema T.J."/>
        </authorList>
    </citation>
    <scope>NUCLEOTIDE SEQUENCE</scope>
</reference>
<organism evidence="3">
    <name type="scientific">marine sediment metagenome</name>
    <dbReference type="NCBI Taxonomy" id="412755"/>
    <lineage>
        <taxon>unclassified sequences</taxon>
        <taxon>metagenomes</taxon>
        <taxon>ecological metagenomes</taxon>
    </lineage>
</organism>
<accession>A0A0F9CPD5</accession>
<evidence type="ECO:0000256" key="2">
    <source>
        <dbReference type="SAM" id="Phobius"/>
    </source>
</evidence>
<evidence type="ECO:0000256" key="1">
    <source>
        <dbReference type="SAM" id="MobiDB-lite"/>
    </source>
</evidence>